<name>A0ABD0NG91_CIRMR</name>
<gene>
    <name evidence="1" type="ORF">M9458_044719</name>
</gene>
<reference evidence="1 2" key="1">
    <citation type="submission" date="2024-05" db="EMBL/GenBank/DDBJ databases">
        <title>Genome sequencing and assembly of Indian major carp, Cirrhinus mrigala (Hamilton, 1822).</title>
        <authorList>
            <person name="Mohindra V."/>
            <person name="Chowdhury L.M."/>
            <person name="Lal K."/>
            <person name="Jena J.K."/>
        </authorList>
    </citation>
    <scope>NUCLEOTIDE SEQUENCE [LARGE SCALE GENOMIC DNA]</scope>
    <source>
        <strain evidence="1">CM1030</strain>
        <tissue evidence="1">Blood</tissue>
    </source>
</reference>
<dbReference type="EMBL" id="JAMKFB020000022">
    <property type="protein sequence ID" value="KAL0160994.1"/>
    <property type="molecule type" value="Genomic_DNA"/>
</dbReference>
<feature type="non-terminal residue" evidence="1">
    <location>
        <position position="56"/>
    </location>
</feature>
<evidence type="ECO:0000313" key="2">
    <source>
        <dbReference type="Proteomes" id="UP001529510"/>
    </source>
</evidence>
<keyword evidence="2" id="KW-1185">Reference proteome</keyword>
<feature type="non-terminal residue" evidence="1">
    <location>
        <position position="1"/>
    </location>
</feature>
<dbReference type="Gene3D" id="3.80.10.10">
    <property type="entry name" value="Ribonuclease Inhibitor"/>
    <property type="match status" value="1"/>
</dbReference>
<accession>A0ABD0NG91</accession>
<dbReference type="InterPro" id="IPR032675">
    <property type="entry name" value="LRR_dom_sf"/>
</dbReference>
<comment type="caution">
    <text evidence="1">The sequence shown here is derived from an EMBL/GenBank/DDBJ whole genome shotgun (WGS) entry which is preliminary data.</text>
</comment>
<dbReference type="AlphaFoldDB" id="A0ABD0NG91"/>
<dbReference type="Proteomes" id="UP001529510">
    <property type="component" value="Unassembled WGS sequence"/>
</dbReference>
<protein>
    <submittedName>
        <fullName evidence="1">Uncharacterized protein</fullName>
    </submittedName>
</protein>
<proteinExistence type="predicted"/>
<sequence length="56" mass="6267">FLGPVADEACEYVIGIVRKNPLLLRELNLSECKIGDLNVKKLAALMQDKHCKLKTL</sequence>
<dbReference type="SUPFAM" id="SSF52047">
    <property type="entry name" value="RNI-like"/>
    <property type="match status" value="1"/>
</dbReference>
<evidence type="ECO:0000313" key="1">
    <source>
        <dbReference type="EMBL" id="KAL0160994.1"/>
    </source>
</evidence>
<organism evidence="1 2">
    <name type="scientific">Cirrhinus mrigala</name>
    <name type="common">Mrigala</name>
    <dbReference type="NCBI Taxonomy" id="683832"/>
    <lineage>
        <taxon>Eukaryota</taxon>
        <taxon>Metazoa</taxon>
        <taxon>Chordata</taxon>
        <taxon>Craniata</taxon>
        <taxon>Vertebrata</taxon>
        <taxon>Euteleostomi</taxon>
        <taxon>Actinopterygii</taxon>
        <taxon>Neopterygii</taxon>
        <taxon>Teleostei</taxon>
        <taxon>Ostariophysi</taxon>
        <taxon>Cypriniformes</taxon>
        <taxon>Cyprinidae</taxon>
        <taxon>Labeoninae</taxon>
        <taxon>Labeonini</taxon>
        <taxon>Cirrhinus</taxon>
    </lineage>
</organism>